<evidence type="ECO:0000256" key="3">
    <source>
        <dbReference type="ARBA" id="ARBA00022630"/>
    </source>
</evidence>
<dbReference type="InterPro" id="IPR004099">
    <property type="entry name" value="Pyr_nucl-diS_OxRdtase_dimer"/>
</dbReference>
<comment type="similarity">
    <text evidence="2">Belongs to the class-I pyridine nucleotide-disulfide oxidoreductase family.</text>
</comment>
<evidence type="ECO:0000259" key="5">
    <source>
        <dbReference type="Pfam" id="PF02852"/>
    </source>
</evidence>
<evidence type="ECO:0000256" key="1">
    <source>
        <dbReference type="ARBA" id="ARBA00001974"/>
    </source>
</evidence>
<dbReference type="PRINTS" id="PR00368">
    <property type="entry name" value="FADPNR"/>
</dbReference>
<sequence>MNTTSPTPDRTCDAIVIGAGPAGEVAAGKLAGRGIETILIERELVGGECAFYACMPSKALLRPGALVAETKRVAGVSDTSLETIATLRRRDEVIHDLDDSTQLPWVEEKGIELIRGVARLDGERRVRVTGRDGEELLLEARRAVVLAVGSGASIPPVPGLRELQPWTNREITTARQVPPRLLILGGGVVGVEMAQAWASFGAQVTLVEVGERLIAQEEELASERVADGLRARGVELRVGVRATGARRDAAEATSVLTLESGEELRAEVLLVAAGRAPHTGALGLETVGLEPGRAVEVDDRMRVPGNDWLYAIGDCNGRELLTHQGKLQARVAVAQIAGQESARVHPIGPPPRVIFTEPQVAAVGHTEATARRAGLAVDVVDARIDHTAGASFAGKGEQQHARFVVDTAARTLVGATFVGPDVAEFVHAAAIAVAGAVPVDRIAQVAAPFPTRSEVWLELTDWAEQTA</sequence>
<dbReference type="InterPro" id="IPR036188">
    <property type="entry name" value="FAD/NAD-bd_sf"/>
</dbReference>
<comment type="caution">
    <text evidence="7">The sequence shown here is derived from an EMBL/GenBank/DDBJ whole genome shotgun (WGS) entry which is preliminary data.</text>
</comment>
<dbReference type="Gene3D" id="3.50.50.60">
    <property type="entry name" value="FAD/NAD(P)-binding domain"/>
    <property type="match status" value="2"/>
</dbReference>
<organism evidence="7 8">
    <name type="scientific">Conexibacter stalactiti</name>
    <dbReference type="NCBI Taxonomy" id="1940611"/>
    <lineage>
        <taxon>Bacteria</taxon>
        <taxon>Bacillati</taxon>
        <taxon>Actinomycetota</taxon>
        <taxon>Thermoleophilia</taxon>
        <taxon>Solirubrobacterales</taxon>
        <taxon>Conexibacteraceae</taxon>
        <taxon>Conexibacter</taxon>
    </lineage>
</organism>
<evidence type="ECO:0000313" key="7">
    <source>
        <dbReference type="EMBL" id="MDW5597984.1"/>
    </source>
</evidence>
<protein>
    <submittedName>
        <fullName evidence="7">NAD(P)/FAD-dependent oxidoreductase</fullName>
        <ecNumber evidence="7">1.-.-.-</ecNumber>
    </submittedName>
</protein>
<dbReference type="PRINTS" id="PR00411">
    <property type="entry name" value="PNDRDTASEI"/>
</dbReference>
<dbReference type="Pfam" id="PF07992">
    <property type="entry name" value="Pyr_redox_2"/>
    <property type="match status" value="1"/>
</dbReference>
<evidence type="ECO:0000259" key="6">
    <source>
        <dbReference type="Pfam" id="PF07992"/>
    </source>
</evidence>
<feature type="domain" description="Pyridine nucleotide-disulphide oxidoreductase dimerisation" evidence="5">
    <location>
        <begin position="351"/>
        <end position="458"/>
    </location>
</feature>
<dbReference type="InterPro" id="IPR016156">
    <property type="entry name" value="FAD/NAD-linked_Rdtase_dimer_sf"/>
</dbReference>
<dbReference type="Pfam" id="PF02852">
    <property type="entry name" value="Pyr_redox_dim"/>
    <property type="match status" value="1"/>
</dbReference>
<keyword evidence="7" id="KW-0560">Oxidoreductase</keyword>
<dbReference type="InterPro" id="IPR023753">
    <property type="entry name" value="FAD/NAD-binding_dom"/>
</dbReference>
<dbReference type="EMBL" id="JAWSTH010000113">
    <property type="protein sequence ID" value="MDW5597984.1"/>
    <property type="molecule type" value="Genomic_DNA"/>
</dbReference>
<keyword evidence="4" id="KW-0274">FAD</keyword>
<dbReference type="SUPFAM" id="SSF51905">
    <property type="entry name" value="FAD/NAD(P)-binding domain"/>
    <property type="match status" value="1"/>
</dbReference>
<dbReference type="GO" id="GO:0016491">
    <property type="term" value="F:oxidoreductase activity"/>
    <property type="evidence" value="ECO:0007669"/>
    <property type="project" value="UniProtKB-KW"/>
</dbReference>
<gene>
    <name evidence="7" type="ORF">R7226_26755</name>
</gene>
<dbReference type="InterPro" id="IPR001100">
    <property type="entry name" value="Pyr_nuc-diS_OxRdtase"/>
</dbReference>
<dbReference type="RefSeq" id="WP_318600452.1">
    <property type="nucleotide sequence ID" value="NZ_JAWSTH010000113.1"/>
</dbReference>
<evidence type="ECO:0000256" key="2">
    <source>
        <dbReference type="ARBA" id="ARBA00007532"/>
    </source>
</evidence>
<dbReference type="PANTHER" id="PTHR43014">
    <property type="entry name" value="MERCURIC REDUCTASE"/>
    <property type="match status" value="1"/>
</dbReference>
<proteinExistence type="inferred from homology"/>
<dbReference type="PANTHER" id="PTHR43014:SF2">
    <property type="entry name" value="MERCURIC REDUCTASE"/>
    <property type="match status" value="1"/>
</dbReference>
<comment type="cofactor">
    <cofactor evidence="1">
        <name>FAD</name>
        <dbReference type="ChEBI" id="CHEBI:57692"/>
    </cofactor>
</comment>
<keyword evidence="3" id="KW-0285">Flavoprotein</keyword>
<reference evidence="8" key="1">
    <citation type="submission" date="2023-07" db="EMBL/GenBank/DDBJ databases">
        <title>Conexibacter stalactiti sp. nov., isolated from stalactites in a lava cave and emended description of the genus Conexibacter.</title>
        <authorList>
            <person name="Lee S.D."/>
        </authorList>
    </citation>
    <scope>NUCLEOTIDE SEQUENCE [LARGE SCALE GENOMIC DNA]</scope>
    <source>
        <strain evidence="8">KCTC 39840</strain>
    </source>
</reference>
<dbReference type="SUPFAM" id="SSF55424">
    <property type="entry name" value="FAD/NAD-linked reductases, dimerisation (C-terminal) domain"/>
    <property type="match status" value="1"/>
</dbReference>
<evidence type="ECO:0000256" key="4">
    <source>
        <dbReference type="ARBA" id="ARBA00022827"/>
    </source>
</evidence>
<evidence type="ECO:0000313" key="8">
    <source>
        <dbReference type="Proteomes" id="UP001284601"/>
    </source>
</evidence>
<dbReference type="EC" id="1.-.-.-" evidence="7"/>
<reference evidence="7 8" key="2">
    <citation type="submission" date="2023-10" db="EMBL/GenBank/DDBJ databases">
        <authorList>
            <person name="Han X.F."/>
        </authorList>
    </citation>
    <scope>NUCLEOTIDE SEQUENCE [LARGE SCALE GENOMIC DNA]</scope>
    <source>
        <strain evidence="7 8">KCTC 39840</strain>
    </source>
</reference>
<dbReference type="PIRSF" id="PIRSF000350">
    <property type="entry name" value="Mercury_reductase_MerA"/>
    <property type="match status" value="1"/>
</dbReference>
<dbReference type="Proteomes" id="UP001284601">
    <property type="component" value="Unassembled WGS sequence"/>
</dbReference>
<accession>A0ABU4HXU3</accession>
<feature type="domain" description="FAD/NAD(P)-binding" evidence="6">
    <location>
        <begin position="13"/>
        <end position="329"/>
    </location>
</feature>
<dbReference type="Gene3D" id="3.30.390.30">
    <property type="match status" value="1"/>
</dbReference>
<keyword evidence="8" id="KW-1185">Reference proteome</keyword>
<name>A0ABU4HXU3_9ACTN</name>